<keyword evidence="5" id="KW-0805">Transcription regulation</keyword>
<accession>A0ABW3HU33</accession>
<dbReference type="InterPro" id="IPR001789">
    <property type="entry name" value="Sig_transdc_resp-reg_receiver"/>
</dbReference>
<evidence type="ECO:0000256" key="1">
    <source>
        <dbReference type="ARBA" id="ARBA00004496"/>
    </source>
</evidence>
<dbReference type="PANTHER" id="PTHR42713">
    <property type="entry name" value="HISTIDINE KINASE-RELATED"/>
    <property type="match status" value="1"/>
</dbReference>
<evidence type="ECO:0000259" key="10">
    <source>
        <dbReference type="PROSITE" id="PS50110"/>
    </source>
</evidence>
<dbReference type="InterPro" id="IPR011006">
    <property type="entry name" value="CheY-like_superfamily"/>
</dbReference>
<dbReference type="CDD" id="cd17536">
    <property type="entry name" value="REC_YesN-like"/>
    <property type="match status" value="1"/>
</dbReference>
<keyword evidence="3 8" id="KW-0597">Phosphoprotein</keyword>
<evidence type="ECO:0000256" key="7">
    <source>
        <dbReference type="ARBA" id="ARBA00023163"/>
    </source>
</evidence>
<dbReference type="SUPFAM" id="SSF52172">
    <property type="entry name" value="CheY-like"/>
    <property type="match status" value="1"/>
</dbReference>
<organism evidence="11 12">
    <name type="scientific">Paenibacillus chungangensis</name>
    <dbReference type="NCBI Taxonomy" id="696535"/>
    <lineage>
        <taxon>Bacteria</taxon>
        <taxon>Bacillati</taxon>
        <taxon>Bacillota</taxon>
        <taxon>Bacilli</taxon>
        <taxon>Bacillales</taxon>
        <taxon>Paenibacillaceae</taxon>
        <taxon>Paenibacillus</taxon>
    </lineage>
</organism>
<keyword evidence="4" id="KW-0902">Two-component regulatory system</keyword>
<dbReference type="EMBL" id="JBHTJZ010000029">
    <property type="protein sequence ID" value="MFD0961043.1"/>
    <property type="molecule type" value="Genomic_DNA"/>
</dbReference>
<comment type="subcellular location">
    <subcellularLocation>
        <location evidence="1">Cytoplasm</location>
    </subcellularLocation>
</comment>
<evidence type="ECO:0000256" key="6">
    <source>
        <dbReference type="ARBA" id="ARBA00023125"/>
    </source>
</evidence>
<dbReference type="Pfam" id="PF00072">
    <property type="entry name" value="Response_reg"/>
    <property type="match status" value="1"/>
</dbReference>
<evidence type="ECO:0000256" key="4">
    <source>
        <dbReference type="ARBA" id="ARBA00023012"/>
    </source>
</evidence>
<sequence>MRLMIVEDEVRLRNNLLHNIEWESYGIDVIPTANGVEAVREMERQKPDIVLMDIRMPKMDGLSLAKIIRDNYPSAKMIILSGHDDFAYAQQAVELGVMKYLLKPAGNDEIVHCVLEAKSAIKQELQNSHNHEALEKKWLQNLPGLREEFLYNMVAGRYSAWEIDKKSQDLMLHLHRIRQICVVAVEMDPLSENETRFSDDDQTLLRFSLKCIAAEYLEREQCEVIADPFGNTVLIFIDDSEREEAHFANKVNICTAKLLSVVKEVLKLTASAGIGSCVKAEDAAVSYRQAERALGDRMIFGYHIAIPYREEREQDKLLHFQPDAHFEKKLEVALLTGETDTANRLLQDCAGLQLEQCKTIDEVYENLLWLNSMMIRMIQAQGWSVKEVVGSDYECFINIQNILTKDQAIEWMRRTVGNITGYAVQSRQSNTHMLIKQILKLVEENLDLELTLHSVADQLYVNSSYLSRLFKKETGKAFSTYVLERKMNCAKEYLINGDKVYDAAAKAGYRDVSYFIRVFRKYWGITPGEVNA</sequence>
<evidence type="ECO:0000256" key="8">
    <source>
        <dbReference type="PROSITE-ProRule" id="PRU00169"/>
    </source>
</evidence>
<evidence type="ECO:0000256" key="2">
    <source>
        <dbReference type="ARBA" id="ARBA00022490"/>
    </source>
</evidence>
<reference evidence="12" key="1">
    <citation type="journal article" date="2019" name="Int. J. Syst. Evol. Microbiol.">
        <title>The Global Catalogue of Microorganisms (GCM) 10K type strain sequencing project: providing services to taxonomists for standard genome sequencing and annotation.</title>
        <authorList>
            <consortium name="The Broad Institute Genomics Platform"/>
            <consortium name="The Broad Institute Genome Sequencing Center for Infectious Disease"/>
            <person name="Wu L."/>
            <person name="Ma J."/>
        </authorList>
    </citation>
    <scope>NUCLEOTIDE SEQUENCE [LARGE SCALE GENOMIC DNA]</scope>
    <source>
        <strain evidence="12">CCUG 59129</strain>
    </source>
</reference>
<evidence type="ECO:0000313" key="11">
    <source>
        <dbReference type="EMBL" id="MFD0961043.1"/>
    </source>
</evidence>
<dbReference type="Gene3D" id="1.10.10.60">
    <property type="entry name" value="Homeodomain-like"/>
    <property type="match status" value="2"/>
</dbReference>
<protein>
    <submittedName>
        <fullName evidence="11">Response regulator</fullName>
    </submittedName>
</protein>
<dbReference type="PANTHER" id="PTHR42713:SF3">
    <property type="entry name" value="TRANSCRIPTIONAL REGULATORY PROTEIN HPTR"/>
    <property type="match status" value="1"/>
</dbReference>
<keyword evidence="6" id="KW-0238">DNA-binding</keyword>
<dbReference type="InterPro" id="IPR009057">
    <property type="entry name" value="Homeodomain-like_sf"/>
</dbReference>
<dbReference type="SMART" id="SM00342">
    <property type="entry name" value="HTH_ARAC"/>
    <property type="match status" value="1"/>
</dbReference>
<dbReference type="RefSeq" id="WP_377566230.1">
    <property type="nucleotide sequence ID" value="NZ_JBHTJZ010000029.1"/>
</dbReference>
<dbReference type="SMART" id="SM00448">
    <property type="entry name" value="REC"/>
    <property type="match status" value="1"/>
</dbReference>
<evidence type="ECO:0000259" key="9">
    <source>
        <dbReference type="PROSITE" id="PS01124"/>
    </source>
</evidence>
<proteinExistence type="predicted"/>
<comment type="caution">
    <text evidence="11">The sequence shown here is derived from an EMBL/GenBank/DDBJ whole genome shotgun (WGS) entry which is preliminary data.</text>
</comment>
<name>A0ABW3HU33_9BACL</name>
<dbReference type="InterPro" id="IPR041522">
    <property type="entry name" value="CdaR_GGDEF"/>
</dbReference>
<feature type="modified residue" description="4-aspartylphosphate" evidence="8">
    <location>
        <position position="53"/>
    </location>
</feature>
<dbReference type="PROSITE" id="PS50110">
    <property type="entry name" value="RESPONSE_REGULATORY"/>
    <property type="match status" value="1"/>
</dbReference>
<evidence type="ECO:0000256" key="5">
    <source>
        <dbReference type="ARBA" id="ARBA00023015"/>
    </source>
</evidence>
<dbReference type="Pfam" id="PF17853">
    <property type="entry name" value="GGDEF_2"/>
    <property type="match status" value="1"/>
</dbReference>
<evidence type="ECO:0000256" key="3">
    <source>
        <dbReference type="ARBA" id="ARBA00022553"/>
    </source>
</evidence>
<feature type="domain" description="HTH araC/xylS-type" evidence="9">
    <location>
        <begin position="436"/>
        <end position="532"/>
    </location>
</feature>
<keyword evidence="7" id="KW-0804">Transcription</keyword>
<dbReference type="PROSITE" id="PS00041">
    <property type="entry name" value="HTH_ARAC_FAMILY_1"/>
    <property type="match status" value="1"/>
</dbReference>
<keyword evidence="12" id="KW-1185">Reference proteome</keyword>
<dbReference type="Proteomes" id="UP001596989">
    <property type="component" value="Unassembled WGS sequence"/>
</dbReference>
<dbReference type="PROSITE" id="PS01124">
    <property type="entry name" value="HTH_ARAC_FAMILY_2"/>
    <property type="match status" value="1"/>
</dbReference>
<dbReference type="InterPro" id="IPR051552">
    <property type="entry name" value="HptR"/>
</dbReference>
<dbReference type="Gene3D" id="3.40.50.2300">
    <property type="match status" value="1"/>
</dbReference>
<keyword evidence="2" id="KW-0963">Cytoplasm</keyword>
<dbReference type="InterPro" id="IPR018060">
    <property type="entry name" value="HTH_AraC"/>
</dbReference>
<gene>
    <name evidence="11" type="ORF">ACFQ2I_16840</name>
</gene>
<evidence type="ECO:0000313" key="12">
    <source>
        <dbReference type="Proteomes" id="UP001596989"/>
    </source>
</evidence>
<dbReference type="Pfam" id="PF12833">
    <property type="entry name" value="HTH_18"/>
    <property type="match status" value="1"/>
</dbReference>
<dbReference type="SUPFAM" id="SSF46689">
    <property type="entry name" value="Homeodomain-like"/>
    <property type="match status" value="2"/>
</dbReference>
<feature type="domain" description="Response regulatory" evidence="10">
    <location>
        <begin position="2"/>
        <end position="118"/>
    </location>
</feature>
<dbReference type="InterPro" id="IPR018062">
    <property type="entry name" value="HTH_AraC-typ_CS"/>
</dbReference>